<dbReference type="GO" id="GO:0003723">
    <property type="term" value="F:RNA binding"/>
    <property type="evidence" value="ECO:0007669"/>
    <property type="project" value="UniProtKB-KW"/>
</dbReference>
<reference evidence="8 9" key="1">
    <citation type="submission" date="2016-10" db="EMBL/GenBank/DDBJ databases">
        <authorList>
            <person name="de Groot N.N."/>
        </authorList>
    </citation>
    <scope>NUCLEOTIDE SEQUENCE [LARGE SCALE GENOMIC DNA]</scope>
    <source>
        <strain evidence="8 9">558</strain>
    </source>
</reference>
<evidence type="ECO:0000256" key="4">
    <source>
        <dbReference type="ARBA" id="ARBA00022833"/>
    </source>
</evidence>
<dbReference type="PANTHER" id="PTHR43694:SF1">
    <property type="entry name" value="RIBONUCLEASE J"/>
    <property type="match status" value="1"/>
</dbReference>
<dbReference type="SUPFAM" id="SSF56281">
    <property type="entry name" value="Metallo-hydrolase/oxidoreductase"/>
    <property type="match status" value="1"/>
</dbReference>
<evidence type="ECO:0000256" key="6">
    <source>
        <dbReference type="ARBA" id="ARBA00022884"/>
    </source>
</evidence>
<keyword evidence="1" id="KW-0540">Nuclease</keyword>
<dbReference type="Proteomes" id="UP000199493">
    <property type="component" value="Unassembled WGS sequence"/>
</dbReference>
<sequence>MHPSRVQLRPRRRPPLRLLPLGGCGEIGMNLTLYGYDDQWIAVDCGMMIRQDLPNSPLQVPNTDTLEALKITPKALFITHGHEDHIGAVAWLWPKWGCPIFATPLAAGLLRYKFAEHQLSSASIEVIEPGDAVESGPFTLRYLSVTHSIPESCSIMMQAGDYRILHTGDWKLDPNPLIGAPVNAAQFRALAPVDLLVGDSTNAPMPGQSGSEGDVAKALSTTLKACKGRVVVSCFASNLARVLAIGLAAQACGRRVSLMGRSMERMVSVARGLGYLDNFPPLVPPHDLGYLPPEEVVIIATGSQGEPRAALQRLAQRRHPFVDLEPGDSVIFSAKTIPGNERPIEQLKKRLLQLGVTLFDEMNHPELHATGHPAQEELKKLYQWVRPKMLLPVHGEARHQEAHQALAEELGIRAPLAPVNGDMIVLDHQGLRCETRYPQPPCIVNQNSVVPHPGLESSHPTARRGSLFLALPVAATETGWCRIGRLMLDANGASPMDEDSFSEWLDEQLEEIEADTLADLRHALQPRLVHWLANHLQHMPDVHLQIMAAEMPTIEELNDEP</sequence>
<keyword evidence="6" id="KW-0694">RNA-binding</keyword>
<feature type="domain" description="Metallo-beta-lactamase" evidence="7">
    <location>
        <begin position="28"/>
        <end position="208"/>
    </location>
</feature>
<keyword evidence="3" id="KW-0378">Hydrolase</keyword>
<dbReference type="CDD" id="cd07714">
    <property type="entry name" value="RNaseJ_MBL-fold"/>
    <property type="match status" value="1"/>
</dbReference>
<gene>
    <name evidence="8" type="ORF">SAMN04490369_102016</name>
</gene>
<dbReference type="InterPro" id="IPR011108">
    <property type="entry name" value="RMMBL"/>
</dbReference>
<dbReference type="InterPro" id="IPR001279">
    <property type="entry name" value="Metallo-B-lactamas"/>
</dbReference>
<dbReference type="InterPro" id="IPR042173">
    <property type="entry name" value="RNase_J_2"/>
</dbReference>
<protein>
    <submittedName>
        <fullName evidence="8">Ribonuclease J</fullName>
    </submittedName>
</protein>
<dbReference type="Pfam" id="PF00753">
    <property type="entry name" value="Lactamase_B"/>
    <property type="match status" value="1"/>
</dbReference>
<evidence type="ECO:0000256" key="5">
    <source>
        <dbReference type="ARBA" id="ARBA00022839"/>
    </source>
</evidence>
<dbReference type="GO" id="GO:0046872">
    <property type="term" value="F:metal ion binding"/>
    <property type="evidence" value="ECO:0007669"/>
    <property type="project" value="UniProtKB-KW"/>
</dbReference>
<dbReference type="InterPro" id="IPR036866">
    <property type="entry name" value="RibonucZ/Hydroxyglut_hydro"/>
</dbReference>
<keyword evidence="4" id="KW-0862">Zinc</keyword>
<evidence type="ECO:0000313" key="8">
    <source>
        <dbReference type="EMBL" id="SEN69507.1"/>
    </source>
</evidence>
<dbReference type="Pfam" id="PF22505">
    <property type="entry name" value="RNase_J_b_CASP"/>
    <property type="match status" value="1"/>
</dbReference>
<dbReference type="Pfam" id="PF07521">
    <property type="entry name" value="RMMBL"/>
    <property type="match status" value="1"/>
</dbReference>
<dbReference type="Gene3D" id="3.40.50.10710">
    <property type="entry name" value="Metallo-hydrolase/oxidoreductase"/>
    <property type="match status" value="1"/>
</dbReference>
<dbReference type="AlphaFoldDB" id="A0A1H8INF9"/>
<organism evidence="8 9">
    <name type="scientific">Vreelandella aquamarina</name>
    <dbReference type="NCBI Taxonomy" id="77097"/>
    <lineage>
        <taxon>Bacteria</taxon>
        <taxon>Pseudomonadati</taxon>
        <taxon>Pseudomonadota</taxon>
        <taxon>Gammaproteobacteria</taxon>
        <taxon>Oceanospirillales</taxon>
        <taxon>Halomonadaceae</taxon>
        <taxon>Vreelandella</taxon>
    </lineage>
</organism>
<evidence type="ECO:0000256" key="1">
    <source>
        <dbReference type="ARBA" id="ARBA00022722"/>
    </source>
</evidence>
<name>A0A1H8INF9_9GAMM</name>
<keyword evidence="2" id="KW-0479">Metal-binding</keyword>
<keyword evidence="5" id="KW-0269">Exonuclease</keyword>
<evidence type="ECO:0000313" key="9">
    <source>
        <dbReference type="Proteomes" id="UP000199493"/>
    </source>
</evidence>
<dbReference type="EMBL" id="FODB01000020">
    <property type="protein sequence ID" value="SEN69507.1"/>
    <property type="molecule type" value="Genomic_DNA"/>
</dbReference>
<dbReference type="STRING" id="77097.SAMN04490369_102016"/>
<evidence type="ECO:0000256" key="3">
    <source>
        <dbReference type="ARBA" id="ARBA00022801"/>
    </source>
</evidence>
<proteinExistence type="predicted"/>
<dbReference type="GO" id="GO:0004527">
    <property type="term" value="F:exonuclease activity"/>
    <property type="evidence" value="ECO:0007669"/>
    <property type="project" value="UniProtKB-KW"/>
</dbReference>
<accession>A0A1H8INF9</accession>
<dbReference type="SMART" id="SM00849">
    <property type="entry name" value="Lactamase_B"/>
    <property type="match status" value="1"/>
</dbReference>
<dbReference type="InterPro" id="IPR055132">
    <property type="entry name" value="RNase_J_b_CASP"/>
</dbReference>
<evidence type="ECO:0000256" key="2">
    <source>
        <dbReference type="ARBA" id="ARBA00022723"/>
    </source>
</evidence>
<dbReference type="Gene3D" id="3.60.15.10">
    <property type="entry name" value="Ribonuclease Z/Hydroxyacylglutathione hydrolase-like"/>
    <property type="match status" value="1"/>
</dbReference>
<dbReference type="PANTHER" id="PTHR43694">
    <property type="entry name" value="RIBONUCLEASE J"/>
    <property type="match status" value="1"/>
</dbReference>
<evidence type="ECO:0000259" key="7">
    <source>
        <dbReference type="SMART" id="SM00849"/>
    </source>
</evidence>